<reference evidence="5 6" key="2">
    <citation type="journal article" date="2011" name="Mol. Biol. Evol.">
        <title>Unity in variety--the pan-genome of the Chlamydiae.</title>
        <authorList>
            <person name="Collingro A."/>
            <person name="Tischler P."/>
            <person name="Weinmaier T."/>
            <person name="Penz T."/>
            <person name="Heinz E."/>
            <person name="Brunham R.C."/>
            <person name="Read T.D."/>
            <person name="Bavoil P.M."/>
            <person name="Sachse K."/>
            <person name="Kahane S."/>
            <person name="Friedman M.G."/>
            <person name="Rattei T."/>
            <person name="Myers G.S."/>
            <person name="Horn M."/>
        </authorList>
    </citation>
    <scope>NUCLEOTIDE SEQUENCE [LARGE SCALE GENOMIC DNA]</scope>
    <source>
        <strain evidence="6">ATCC VR-1471 / Z</strain>
    </source>
</reference>
<protein>
    <recommendedName>
        <fullName evidence="4">Fido domain-containing protein</fullName>
    </recommendedName>
</protein>
<keyword evidence="3" id="KW-0472">Membrane</keyword>
<keyword evidence="3" id="KW-0812">Transmembrane</keyword>
<keyword evidence="2" id="KW-0547">Nucleotide-binding</keyword>
<keyword evidence="2" id="KW-0067">ATP-binding</keyword>
<dbReference type="PANTHER" id="PTHR13504:SF38">
    <property type="entry name" value="FIDO DOMAIN-CONTAINING PROTEIN"/>
    <property type="match status" value="1"/>
</dbReference>
<dbReference type="OrthoDB" id="9813719at2"/>
<dbReference type="AlphaFoldDB" id="F8L3C5"/>
<dbReference type="InterPro" id="IPR040198">
    <property type="entry name" value="Fido_containing"/>
</dbReference>
<dbReference type="HOGENOM" id="CLU_660382_0_0_0"/>
<evidence type="ECO:0000313" key="5">
    <source>
        <dbReference type="EMBL" id="CCB89769.1"/>
    </source>
</evidence>
<evidence type="ECO:0000256" key="1">
    <source>
        <dbReference type="PIRSR" id="PIRSR640198-1"/>
    </source>
</evidence>
<dbReference type="KEGG" id="sng:SNE_A18920"/>
<name>F8L3C5_SIMNZ</name>
<dbReference type="EMBL" id="FR872582">
    <property type="protein sequence ID" value="CCB89769.1"/>
    <property type="molecule type" value="Genomic_DNA"/>
</dbReference>
<dbReference type="InterPro" id="IPR003812">
    <property type="entry name" value="Fido"/>
</dbReference>
<evidence type="ECO:0000313" key="6">
    <source>
        <dbReference type="Proteomes" id="UP000000496"/>
    </source>
</evidence>
<keyword evidence="6" id="KW-1185">Reference proteome</keyword>
<accession>F8L3C5</accession>
<keyword evidence="3" id="KW-1133">Transmembrane helix</keyword>
<evidence type="ECO:0000259" key="4">
    <source>
        <dbReference type="PROSITE" id="PS51459"/>
    </source>
</evidence>
<feature type="domain" description="Fido" evidence="4">
    <location>
        <begin position="196"/>
        <end position="392"/>
    </location>
</feature>
<feature type="active site" evidence="1">
    <location>
        <position position="337"/>
    </location>
</feature>
<feature type="transmembrane region" description="Helical" evidence="3">
    <location>
        <begin position="48"/>
        <end position="67"/>
    </location>
</feature>
<reference key="1">
    <citation type="journal article" date="2011" name="Mol. Biol. Evol.">
        <title>Unity in variety -- the pan-genome of the Chlamydiae.</title>
        <authorList>
            <person name="Collingro A."/>
            <person name="Tischler P."/>
            <person name="Weinmaier T."/>
            <person name="Penz T."/>
            <person name="Heinz E."/>
            <person name="Brunham R.C."/>
            <person name="Read T.D."/>
            <person name="Bavoil P.M."/>
            <person name="Sachse K."/>
            <person name="Kahane S."/>
            <person name="Friedman M.G."/>
            <person name="Rattei T."/>
            <person name="Myers G.S.A."/>
            <person name="Horn M."/>
        </authorList>
    </citation>
    <scope>NUCLEOTIDE SEQUENCE</scope>
    <source>
        <strain>Z</strain>
    </source>
</reference>
<dbReference type="Proteomes" id="UP000000496">
    <property type="component" value="Chromosome gsn.131"/>
</dbReference>
<dbReference type="Pfam" id="PF02661">
    <property type="entry name" value="Fic"/>
    <property type="match status" value="1"/>
</dbReference>
<dbReference type="STRING" id="331113.SNE_A18920"/>
<dbReference type="RefSeq" id="WP_013944235.1">
    <property type="nucleotide sequence ID" value="NC_015713.1"/>
</dbReference>
<feature type="binding site" evidence="2">
    <location>
        <begin position="341"/>
        <end position="348"/>
    </location>
    <ligand>
        <name>ATP</name>
        <dbReference type="ChEBI" id="CHEBI:30616"/>
    </ligand>
</feature>
<organism evidence="5 6">
    <name type="scientific">Simkania negevensis (strain ATCC VR-1471 / DSM 27360 / Z)</name>
    <dbReference type="NCBI Taxonomy" id="331113"/>
    <lineage>
        <taxon>Bacteria</taxon>
        <taxon>Pseudomonadati</taxon>
        <taxon>Chlamydiota</taxon>
        <taxon>Chlamydiia</taxon>
        <taxon>Parachlamydiales</taxon>
        <taxon>Simkaniaceae</taxon>
        <taxon>Simkania</taxon>
    </lineage>
</organism>
<dbReference type="GO" id="GO:0005524">
    <property type="term" value="F:ATP binding"/>
    <property type="evidence" value="ECO:0007669"/>
    <property type="project" value="UniProtKB-KW"/>
</dbReference>
<dbReference type="Gene3D" id="1.10.3290.10">
    <property type="entry name" value="Fido-like domain"/>
    <property type="match status" value="1"/>
</dbReference>
<gene>
    <name evidence="5" type="ordered locus">SNE_A18920</name>
</gene>
<dbReference type="eggNOG" id="COG3177">
    <property type="taxonomic scope" value="Bacteria"/>
</dbReference>
<dbReference type="InterPro" id="IPR036597">
    <property type="entry name" value="Fido-like_dom_sf"/>
</dbReference>
<dbReference type="SUPFAM" id="SSF140931">
    <property type="entry name" value="Fic-like"/>
    <property type="match status" value="1"/>
</dbReference>
<sequence>MNIQLFTNNAQIALQNIRENPERSGKLFVGAAVFTVVAMTVFNFNPLIYPVATIVTIGVLFFSFQYTSTQPQKVFTYTSFPTWYKEKTIFDCALLTDIWLHYNGKKVTAALAVTTKTQNVSQRQDNAYKVLQSVQYQGLISQIFDQQKERGLAVSDGANVYSLGIDSEFVRNRQAALTFVEENLLCNPPKVQTADQMEKFICKLHALLAQDLVNSSGIPIPPGKYRDSIILLPRDNVGVNEEAVAENVKKKEPKSDKLFRCLFQRFKQSKDPSKTLRQFTKEEARVFALGYDTLYMDANEIPSAMKKFCNDYVQKIQEKIDPLDLATWVHMTLIAIHPFIDLNGHTSRTLASAELRRGGYSPIFVFDENAYVKAQEKRDPEEFKAFLKRTIALSEKLGNALDQETPTKPINIKLQG</sequence>
<proteinExistence type="predicted"/>
<evidence type="ECO:0000256" key="3">
    <source>
        <dbReference type="SAM" id="Phobius"/>
    </source>
</evidence>
<dbReference type="PROSITE" id="PS51459">
    <property type="entry name" value="FIDO"/>
    <property type="match status" value="1"/>
</dbReference>
<dbReference type="PANTHER" id="PTHR13504">
    <property type="entry name" value="FIDO DOMAIN-CONTAINING PROTEIN DDB_G0283145"/>
    <property type="match status" value="1"/>
</dbReference>
<evidence type="ECO:0000256" key="2">
    <source>
        <dbReference type="PIRSR" id="PIRSR640198-2"/>
    </source>
</evidence>